<dbReference type="InterPro" id="IPR036873">
    <property type="entry name" value="Rhodanese-like_dom_sf"/>
</dbReference>
<dbReference type="InterPro" id="IPR001763">
    <property type="entry name" value="Rhodanese-like_dom"/>
</dbReference>
<dbReference type="GO" id="GO:0003824">
    <property type="term" value="F:catalytic activity"/>
    <property type="evidence" value="ECO:0007669"/>
    <property type="project" value="InterPro"/>
</dbReference>
<name>A0AAV9D5N1_ACOCL</name>
<dbReference type="Proteomes" id="UP001180020">
    <property type="component" value="Unassembled WGS sequence"/>
</dbReference>
<gene>
    <name evidence="2" type="ORF">QJS10_CPB15g00451</name>
</gene>
<reference evidence="2" key="2">
    <citation type="submission" date="2023-06" db="EMBL/GenBank/DDBJ databases">
        <authorList>
            <person name="Ma L."/>
            <person name="Liu K.-W."/>
            <person name="Li Z."/>
            <person name="Hsiao Y.-Y."/>
            <person name="Qi Y."/>
            <person name="Fu T."/>
            <person name="Tang G."/>
            <person name="Zhang D."/>
            <person name="Sun W.-H."/>
            <person name="Liu D.-K."/>
            <person name="Li Y."/>
            <person name="Chen G.-Z."/>
            <person name="Liu X.-D."/>
            <person name="Liao X.-Y."/>
            <person name="Jiang Y.-T."/>
            <person name="Yu X."/>
            <person name="Hao Y."/>
            <person name="Huang J."/>
            <person name="Zhao X.-W."/>
            <person name="Ke S."/>
            <person name="Chen Y.-Y."/>
            <person name="Wu W.-L."/>
            <person name="Hsu J.-L."/>
            <person name="Lin Y.-F."/>
            <person name="Huang M.-D."/>
            <person name="Li C.-Y."/>
            <person name="Huang L."/>
            <person name="Wang Z.-W."/>
            <person name="Zhao X."/>
            <person name="Zhong W.-Y."/>
            <person name="Peng D.-H."/>
            <person name="Ahmad S."/>
            <person name="Lan S."/>
            <person name="Zhang J.-S."/>
            <person name="Tsai W.-C."/>
            <person name="Van De Peer Y."/>
            <person name="Liu Z.-J."/>
        </authorList>
    </citation>
    <scope>NUCLEOTIDE SEQUENCE</scope>
    <source>
        <strain evidence="2">CP</strain>
        <tissue evidence="2">Leaves</tissue>
    </source>
</reference>
<dbReference type="SMART" id="SM00450">
    <property type="entry name" value="RHOD"/>
    <property type="match status" value="1"/>
</dbReference>
<dbReference type="InterPro" id="IPR044684">
    <property type="entry name" value="STR17/STR18/HARC1-like"/>
</dbReference>
<dbReference type="EMBL" id="JAUJYO010000015">
    <property type="protein sequence ID" value="KAK1296044.1"/>
    <property type="molecule type" value="Genomic_DNA"/>
</dbReference>
<protein>
    <recommendedName>
        <fullName evidence="1">Rhodanese domain-containing protein</fullName>
    </recommendedName>
</protein>
<accession>A0AAV9D5N1</accession>
<sequence>MEEKKSSEAVKAIVTVNIHAARDLLHSGHIYLDVRMLEEFNIGHVENALNVPYYASVTPEGLSLLRDPNLVLHEFSGKGFKHVMNVAGGYSAWVDNGFDVEEGLA</sequence>
<dbReference type="AlphaFoldDB" id="A0AAV9D5N1"/>
<proteinExistence type="predicted"/>
<dbReference type="CDD" id="cd00158">
    <property type="entry name" value="RHOD"/>
    <property type="match status" value="1"/>
</dbReference>
<dbReference type="SUPFAM" id="SSF52821">
    <property type="entry name" value="Rhodanese/Cell cycle control phosphatase"/>
    <property type="match status" value="1"/>
</dbReference>
<evidence type="ECO:0000313" key="2">
    <source>
        <dbReference type="EMBL" id="KAK1296044.1"/>
    </source>
</evidence>
<keyword evidence="3" id="KW-1185">Reference proteome</keyword>
<feature type="domain" description="Rhodanese" evidence="1">
    <location>
        <begin position="25"/>
        <end position="102"/>
    </location>
</feature>
<comment type="caution">
    <text evidence="2">The sequence shown here is derived from an EMBL/GenBank/DDBJ whole genome shotgun (WGS) entry which is preliminary data.</text>
</comment>
<dbReference type="PROSITE" id="PS50206">
    <property type="entry name" value="RHODANESE_3"/>
    <property type="match status" value="1"/>
</dbReference>
<dbReference type="PANTHER" id="PTHR44542:SF14">
    <property type="entry name" value="PROTEIN HIGH ARSENIC CONTENT 1, MITOCHONDRIAL-RELATED"/>
    <property type="match status" value="1"/>
</dbReference>
<organism evidence="2 3">
    <name type="scientific">Acorus calamus</name>
    <name type="common">Sweet flag</name>
    <dbReference type="NCBI Taxonomy" id="4465"/>
    <lineage>
        <taxon>Eukaryota</taxon>
        <taxon>Viridiplantae</taxon>
        <taxon>Streptophyta</taxon>
        <taxon>Embryophyta</taxon>
        <taxon>Tracheophyta</taxon>
        <taxon>Spermatophyta</taxon>
        <taxon>Magnoliopsida</taxon>
        <taxon>Liliopsida</taxon>
        <taxon>Acoraceae</taxon>
        <taxon>Acorus</taxon>
    </lineage>
</organism>
<evidence type="ECO:0000259" key="1">
    <source>
        <dbReference type="PROSITE" id="PS50206"/>
    </source>
</evidence>
<reference evidence="2" key="1">
    <citation type="journal article" date="2023" name="Nat. Commun.">
        <title>Diploid and tetraploid genomes of Acorus and the evolution of monocots.</title>
        <authorList>
            <person name="Ma L."/>
            <person name="Liu K.W."/>
            <person name="Li Z."/>
            <person name="Hsiao Y.Y."/>
            <person name="Qi Y."/>
            <person name="Fu T."/>
            <person name="Tang G.D."/>
            <person name="Zhang D."/>
            <person name="Sun W.H."/>
            <person name="Liu D.K."/>
            <person name="Li Y."/>
            <person name="Chen G.Z."/>
            <person name="Liu X.D."/>
            <person name="Liao X.Y."/>
            <person name="Jiang Y.T."/>
            <person name="Yu X."/>
            <person name="Hao Y."/>
            <person name="Huang J."/>
            <person name="Zhao X.W."/>
            <person name="Ke S."/>
            <person name="Chen Y.Y."/>
            <person name="Wu W.L."/>
            <person name="Hsu J.L."/>
            <person name="Lin Y.F."/>
            <person name="Huang M.D."/>
            <person name="Li C.Y."/>
            <person name="Huang L."/>
            <person name="Wang Z.W."/>
            <person name="Zhao X."/>
            <person name="Zhong W.Y."/>
            <person name="Peng D.H."/>
            <person name="Ahmad S."/>
            <person name="Lan S."/>
            <person name="Zhang J.S."/>
            <person name="Tsai W.C."/>
            <person name="Van de Peer Y."/>
            <person name="Liu Z.J."/>
        </authorList>
    </citation>
    <scope>NUCLEOTIDE SEQUENCE</scope>
    <source>
        <strain evidence="2">CP</strain>
    </source>
</reference>
<dbReference type="PANTHER" id="PTHR44542">
    <property type="entry name" value="THIOSULFATE SULFURTRANSFERASE 18"/>
    <property type="match status" value="1"/>
</dbReference>
<evidence type="ECO:0000313" key="3">
    <source>
        <dbReference type="Proteomes" id="UP001180020"/>
    </source>
</evidence>
<dbReference type="Gene3D" id="3.40.250.10">
    <property type="entry name" value="Rhodanese-like domain"/>
    <property type="match status" value="1"/>
</dbReference>